<keyword evidence="1" id="KW-1133">Transmembrane helix</keyword>
<organism evidence="2 3">
    <name type="scientific">Collinsella ihumii</name>
    <dbReference type="NCBI Taxonomy" id="1720204"/>
    <lineage>
        <taxon>Bacteria</taxon>
        <taxon>Bacillati</taxon>
        <taxon>Actinomycetota</taxon>
        <taxon>Coriobacteriia</taxon>
        <taxon>Coriobacteriales</taxon>
        <taxon>Coriobacteriaceae</taxon>
        <taxon>Collinsella</taxon>
    </lineage>
</organism>
<evidence type="ECO:0000256" key="1">
    <source>
        <dbReference type="SAM" id="Phobius"/>
    </source>
</evidence>
<feature type="transmembrane region" description="Helical" evidence="1">
    <location>
        <begin position="7"/>
        <end position="28"/>
    </location>
</feature>
<dbReference type="Proteomes" id="UP000746751">
    <property type="component" value="Unassembled WGS sequence"/>
</dbReference>
<dbReference type="AlphaFoldDB" id="A0A921IM77"/>
<keyword evidence="1" id="KW-0472">Membrane</keyword>
<gene>
    <name evidence="2" type="ORF">K8U80_00285</name>
</gene>
<reference evidence="2" key="2">
    <citation type="submission" date="2021-09" db="EMBL/GenBank/DDBJ databases">
        <authorList>
            <person name="Gilroy R."/>
        </authorList>
    </citation>
    <scope>NUCLEOTIDE SEQUENCE</scope>
    <source>
        <strain evidence="2">ChiGjej2B2-7701</strain>
    </source>
</reference>
<protein>
    <recommendedName>
        <fullName evidence="4">DUF4064 domain-containing protein</fullName>
    </recommendedName>
</protein>
<sequence length="134" mass="13968">MSSLCKTVKIISLIMLAMGVVGIVYGVYQWMTAPVIEGFEQGQVYVRASAVLVVVCSILFLVGGVSGALGANNPGKLKPYTVLCAILAIANGVAAALFLIAGAFMPVFFVFAILALVGAVFAVRARKDASNRLL</sequence>
<feature type="transmembrane region" description="Helical" evidence="1">
    <location>
        <begin position="107"/>
        <end position="125"/>
    </location>
</feature>
<evidence type="ECO:0000313" key="2">
    <source>
        <dbReference type="EMBL" id="HJG29819.1"/>
    </source>
</evidence>
<evidence type="ECO:0000313" key="3">
    <source>
        <dbReference type="Proteomes" id="UP000746751"/>
    </source>
</evidence>
<name>A0A921IM77_9ACTN</name>
<evidence type="ECO:0008006" key="4">
    <source>
        <dbReference type="Google" id="ProtNLM"/>
    </source>
</evidence>
<keyword evidence="1" id="KW-0812">Transmembrane</keyword>
<proteinExistence type="predicted"/>
<reference evidence="2" key="1">
    <citation type="journal article" date="2021" name="PeerJ">
        <title>Extensive microbial diversity within the chicken gut microbiome revealed by metagenomics and culture.</title>
        <authorList>
            <person name="Gilroy R."/>
            <person name="Ravi A."/>
            <person name="Getino M."/>
            <person name="Pursley I."/>
            <person name="Horton D.L."/>
            <person name="Alikhan N.F."/>
            <person name="Baker D."/>
            <person name="Gharbi K."/>
            <person name="Hall N."/>
            <person name="Watson M."/>
            <person name="Adriaenssens E.M."/>
            <person name="Foster-Nyarko E."/>
            <person name="Jarju S."/>
            <person name="Secka A."/>
            <person name="Antonio M."/>
            <person name="Oren A."/>
            <person name="Chaudhuri R.R."/>
            <person name="La Ragione R."/>
            <person name="Hildebrand F."/>
            <person name="Pallen M.J."/>
        </authorList>
    </citation>
    <scope>NUCLEOTIDE SEQUENCE</scope>
    <source>
        <strain evidence="2">ChiGjej2B2-7701</strain>
    </source>
</reference>
<dbReference type="EMBL" id="DYVF01000002">
    <property type="protein sequence ID" value="HJG29819.1"/>
    <property type="molecule type" value="Genomic_DNA"/>
</dbReference>
<comment type="caution">
    <text evidence="2">The sequence shown here is derived from an EMBL/GenBank/DDBJ whole genome shotgun (WGS) entry which is preliminary data.</text>
</comment>
<feature type="transmembrane region" description="Helical" evidence="1">
    <location>
        <begin position="48"/>
        <end position="68"/>
    </location>
</feature>
<accession>A0A921IM77</accession>
<feature type="transmembrane region" description="Helical" evidence="1">
    <location>
        <begin position="80"/>
        <end position="101"/>
    </location>
</feature>